<reference evidence="2 3" key="1">
    <citation type="submission" date="2018-03" db="EMBL/GenBank/DDBJ databases">
        <title>Genomic Encyclopedia of Archaeal and Bacterial Type Strains, Phase II (KMG-II): from individual species to whole genera.</title>
        <authorList>
            <person name="Goeker M."/>
        </authorList>
    </citation>
    <scope>NUCLEOTIDE SEQUENCE [LARGE SCALE GENOMIC DNA]</scope>
    <source>
        <strain evidence="2 3">DSM 29328</strain>
    </source>
</reference>
<evidence type="ECO:0000313" key="2">
    <source>
        <dbReference type="EMBL" id="PRY26388.1"/>
    </source>
</evidence>
<keyword evidence="3" id="KW-1185">Reference proteome</keyword>
<gene>
    <name evidence="2" type="ORF">CLV78_101483</name>
</gene>
<evidence type="ECO:0000256" key="1">
    <source>
        <dbReference type="SAM" id="MobiDB-lite"/>
    </source>
</evidence>
<dbReference type="EMBL" id="PVTD01000001">
    <property type="protein sequence ID" value="PRY26388.1"/>
    <property type="molecule type" value="Genomic_DNA"/>
</dbReference>
<dbReference type="Proteomes" id="UP000239480">
    <property type="component" value="Unassembled WGS sequence"/>
</dbReference>
<comment type="caution">
    <text evidence="2">The sequence shown here is derived from an EMBL/GenBank/DDBJ whole genome shotgun (WGS) entry which is preliminary data.</text>
</comment>
<proteinExistence type="predicted"/>
<evidence type="ECO:0000313" key="3">
    <source>
        <dbReference type="Proteomes" id="UP000239480"/>
    </source>
</evidence>
<name>A0A2T0RYZ5_9RHOB</name>
<sequence>MGRRFALTQQQMAPPELPQLIATEARKILLVQICNLHAAPMILLARAMSVASSSGLRERIMVVTSLPTTRGRITSKTGAPNGNPMEESGLENGTTLRIPAPCQSKTGVPAGVCTICQSARRKAFSVCLLNCPSNL</sequence>
<protein>
    <submittedName>
        <fullName evidence="2">Uncharacterized protein</fullName>
    </submittedName>
</protein>
<dbReference type="AlphaFoldDB" id="A0A2T0RYZ5"/>
<feature type="region of interest" description="Disordered" evidence="1">
    <location>
        <begin position="71"/>
        <end position="91"/>
    </location>
</feature>
<feature type="compositionally biased region" description="Polar residues" evidence="1">
    <location>
        <begin position="71"/>
        <end position="80"/>
    </location>
</feature>
<organism evidence="2 3">
    <name type="scientific">Aliiruegeria haliotis</name>
    <dbReference type="NCBI Taxonomy" id="1280846"/>
    <lineage>
        <taxon>Bacteria</taxon>
        <taxon>Pseudomonadati</taxon>
        <taxon>Pseudomonadota</taxon>
        <taxon>Alphaproteobacteria</taxon>
        <taxon>Rhodobacterales</taxon>
        <taxon>Roseobacteraceae</taxon>
        <taxon>Aliiruegeria</taxon>
    </lineage>
</organism>
<accession>A0A2T0RYZ5</accession>